<evidence type="ECO:0000313" key="3">
    <source>
        <dbReference type="Proteomes" id="UP000012128"/>
    </source>
</evidence>
<feature type="transmembrane region" description="Helical" evidence="1">
    <location>
        <begin position="150"/>
        <end position="183"/>
    </location>
</feature>
<proteinExistence type="predicted"/>
<feature type="transmembrane region" description="Helical" evidence="1">
    <location>
        <begin position="127"/>
        <end position="144"/>
    </location>
</feature>
<keyword evidence="1" id="KW-0812">Transmembrane</keyword>
<name>M6GGJ6_LEPIR</name>
<sequence length="219" mass="25953">MFGILGLLITTAFNTEDKDQTSFQQNSVDQFAKKENTIQSKILNYKNIIFKTKLQATLSNENPTSKRRFFFSKELLVFGIFIFLLWCHSIIVYPQLYGEFFFYRFGFLRFFLFLLTDQIHPRIPQSIALTILCICVLFHAIVLIKNKEFIKLIFLLFVCIFLVYFHSLGSLLGIFIVTLAYLFTRIFENQIILPNIEIKKVFEKPNRTRTFLFLLFLLF</sequence>
<comment type="caution">
    <text evidence="2">The sequence shown here is derived from an EMBL/GenBank/DDBJ whole genome shotgun (WGS) entry which is preliminary data.</text>
</comment>
<gene>
    <name evidence="2" type="ORF">LEP1GSC037_2933</name>
</gene>
<keyword evidence="1" id="KW-0472">Membrane</keyword>
<feature type="transmembrane region" description="Helical" evidence="1">
    <location>
        <begin position="75"/>
        <end position="94"/>
    </location>
</feature>
<accession>M6GGJ6</accession>
<dbReference type="EMBL" id="AFLW02000031">
    <property type="protein sequence ID" value="EMM84118.1"/>
    <property type="molecule type" value="Genomic_DNA"/>
</dbReference>
<protein>
    <submittedName>
        <fullName evidence="2">Uncharacterized protein</fullName>
    </submittedName>
</protein>
<evidence type="ECO:0000313" key="2">
    <source>
        <dbReference type="EMBL" id="EMM84118.1"/>
    </source>
</evidence>
<reference evidence="2 3" key="1">
    <citation type="submission" date="2013-01" db="EMBL/GenBank/DDBJ databases">
        <authorList>
            <person name="Harkins D.M."/>
            <person name="Durkin A.S."/>
            <person name="Brinkac L.M."/>
            <person name="Haft D.H."/>
            <person name="Selengut J.D."/>
            <person name="Sanka R."/>
            <person name="DePew J."/>
            <person name="Purushe J."/>
            <person name="Hospenthal D.R."/>
            <person name="Murray C.K."/>
            <person name="Pimentel G."/>
            <person name="Wasfy M."/>
            <person name="Parker T."/>
            <person name="Miller R.S."/>
            <person name="Vinetz J.M."/>
            <person name="Sutton G.G."/>
            <person name="Nierman W.C."/>
            <person name="Fouts D.E."/>
        </authorList>
    </citation>
    <scope>NUCLEOTIDE SEQUENCE [LARGE SCALE GENOMIC DNA]</scope>
    <source>
        <strain evidence="2 3">2006001854</strain>
    </source>
</reference>
<dbReference type="Proteomes" id="UP000012128">
    <property type="component" value="Unassembled WGS sequence"/>
</dbReference>
<organism evidence="2 3">
    <name type="scientific">Leptospira interrogans str. 2006001854</name>
    <dbReference type="NCBI Taxonomy" id="1001590"/>
    <lineage>
        <taxon>Bacteria</taxon>
        <taxon>Pseudomonadati</taxon>
        <taxon>Spirochaetota</taxon>
        <taxon>Spirochaetia</taxon>
        <taxon>Leptospirales</taxon>
        <taxon>Leptospiraceae</taxon>
        <taxon>Leptospira</taxon>
    </lineage>
</organism>
<evidence type="ECO:0000256" key="1">
    <source>
        <dbReference type="SAM" id="Phobius"/>
    </source>
</evidence>
<keyword evidence="1" id="KW-1133">Transmembrane helix</keyword>
<dbReference type="AlphaFoldDB" id="M6GGJ6"/>